<reference evidence="5 6" key="1">
    <citation type="submission" date="2017-11" db="EMBL/GenBank/DDBJ databases">
        <title>Genomic Encyclopedia of Archaeal and Bacterial Type Strains, Phase II (KMG-II): From Individual Species to Whole Genera.</title>
        <authorList>
            <person name="Goeker M."/>
        </authorList>
    </citation>
    <scope>NUCLEOTIDE SEQUENCE [LARGE SCALE GENOMIC DNA]</scope>
    <source>
        <strain evidence="5 6">DSM 27763</strain>
    </source>
</reference>
<evidence type="ECO:0000256" key="2">
    <source>
        <dbReference type="ARBA" id="ARBA00023163"/>
    </source>
</evidence>
<keyword evidence="6" id="KW-1185">Reference proteome</keyword>
<dbReference type="OrthoDB" id="3743969at2"/>
<dbReference type="InterPro" id="IPR027383">
    <property type="entry name" value="Znf_put"/>
</dbReference>
<dbReference type="InterPro" id="IPR041916">
    <property type="entry name" value="Anti_sigma_zinc_sf"/>
</dbReference>
<dbReference type="RefSeq" id="WP_039362988.1">
    <property type="nucleotide sequence ID" value="NZ_PGEZ01000001.1"/>
</dbReference>
<evidence type="ECO:0000259" key="4">
    <source>
        <dbReference type="Pfam" id="PF13490"/>
    </source>
</evidence>
<evidence type="ECO:0000313" key="6">
    <source>
        <dbReference type="Proteomes" id="UP000230842"/>
    </source>
</evidence>
<accession>A0A0B2B799</accession>
<dbReference type="AlphaFoldDB" id="A0A0B2B799"/>
<evidence type="ECO:0000256" key="3">
    <source>
        <dbReference type="SAM" id="MobiDB-lite"/>
    </source>
</evidence>
<dbReference type="EMBL" id="PGEZ01000001">
    <property type="protein sequence ID" value="PJJ56708.1"/>
    <property type="molecule type" value="Genomic_DNA"/>
</dbReference>
<sequence>MAHLGDRVDAFVDGQLPDDEAARVSDHLGECPTCRELVQERRALKRRMTGLGPSPAPRSALLVALADPDRLTERDAGASESRIRAILGHGLARGGVALTGASVALAGLAYALGGVPTASGASTLPPVDRFIAQFRGQADPVALVRTTATTVHGSVPVAVVARRPAAPTHTDALRASEVLSRALGSSVSVRLLARNYDLSVVETAGSDRIRVVASADGVREATFEIDRATGALQRIVRFSGAVATDTTSRSGAAIGLLGSPLSREAAAPRDAPEGPSAAGGIGPEAVGATGDADARDTSVGDADPSEPDTGAPTDDTADPVATPVDAAIDSLTMQDLSDGGWPCHDVLGSGFARVGAEWVAVDGERAIALTYSDGATTMTLYEQNGALMSRPDPSFTRSELGGRRVWLRDGSPTVATWSADGIVFTAVTDGEAAQIESVVHDLPGTAASRTDAWHRVRSGLVRLSSWASPGDTPAG</sequence>
<feature type="compositionally biased region" description="Low complexity" evidence="3">
    <location>
        <begin position="307"/>
        <end position="321"/>
    </location>
</feature>
<evidence type="ECO:0000256" key="1">
    <source>
        <dbReference type="ARBA" id="ARBA00023015"/>
    </source>
</evidence>
<proteinExistence type="predicted"/>
<organism evidence="5 6">
    <name type="scientific">Mumia flava</name>
    <dbReference type="NCBI Taxonomy" id="1348852"/>
    <lineage>
        <taxon>Bacteria</taxon>
        <taxon>Bacillati</taxon>
        <taxon>Actinomycetota</taxon>
        <taxon>Actinomycetes</taxon>
        <taxon>Propionibacteriales</taxon>
        <taxon>Nocardioidaceae</taxon>
        <taxon>Mumia</taxon>
    </lineage>
</organism>
<keyword evidence="2" id="KW-0804">Transcription</keyword>
<dbReference type="Proteomes" id="UP000230842">
    <property type="component" value="Unassembled WGS sequence"/>
</dbReference>
<gene>
    <name evidence="5" type="ORF">CLV56_0919</name>
</gene>
<name>A0A0B2B799_9ACTN</name>
<keyword evidence="1" id="KW-0805">Transcription regulation</keyword>
<protein>
    <submittedName>
        <fullName evidence="5">Putative zinc finger protein</fullName>
    </submittedName>
</protein>
<dbReference type="Pfam" id="PF13490">
    <property type="entry name" value="zf-HC2"/>
    <property type="match status" value="1"/>
</dbReference>
<evidence type="ECO:0000313" key="5">
    <source>
        <dbReference type="EMBL" id="PJJ56708.1"/>
    </source>
</evidence>
<comment type="caution">
    <text evidence="5">The sequence shown here is derived from an EMBL/GenBank/DDBJ whole genome shotgun (WGS) entry which is preliminary data.</text>
</comment>
<dbReference type="Gene3D" id="1.10.10.1320">
    <property type="entry name" value="Anti-sigma factor, zinc-finger domain"/>
    <property type="match status" value="1"/>
</dbReference>
<feature type="region of interest" description="Disordered" evidence="3">
    <location>
        <begin position="263"/>
        <end position="321"/>
    </location>
</feature>
<feature type="domain" description="Putative zinc-finger" evidence="4">
    <location>
        <begin position="6"/>
        <end position="35"/>
    </location>
</feature>